<dbReference type="RefSeq" id="WP_206657542.1">
    <property type="nucleotide sequence ID" value="NZ_CP071182.1"/>
</dbReference>
<sequence>MKNTQKWVTRSDAWTPADDERLAEIVLNHIRTGSTQLKAFEDAGNELGRTSAACGYRWNGVLRKDRKGDIEAAKQARKAAQKASSGTLRESDYDTSAVTVSSADSMKEVIQFLQTYDEQYQTLRERIQELEAEKARLAQRVQVLEQPSAPLVDTTSVTPEQLEEDSRTLFAIMERARKLLDPGNPKIQSE</sequence>
<reference evidence="2 3" key="1">
    <citation type="submission" date="2021-02" db="EMBL/GenBank/DDBJ databases">
        <title>Alicyclobacillus curvatus sp. nov. and Alicyclobacillus mengziensis sp. nov., two acidophilic bacteria isolated from acid mine drainage.</title>
        <authorList>
            <person name="Huang Y."/>
        </authorList>
    </citation>
    <scope>NUCLEOTIDE SEQUENCE [LARGE SCALE GENOMIC DNA]</scope>
    <source>
        <strain evidence="2 3">S30H14</strain>
    </source>
</reference>
<protein>
    <submittedName>
        <fullName evidence="2">RsfA family transcriptional regulator</fullName>
    </submittedName>
</protein>
<dbReference type="PANTHER" id="PTHR41302">
    <property type="entry name" value="PRESPORE-SPECIFIC TRANSCRIPTIONAL REGULATOR RSFA-RELATED"/>
    <property type="match status" value="1"/>
</dbReference>
<dbReference type="Proteomes" id="UP000663505">
    <property type="component" value="Chromosome"/>
</dbReference>
<evidence type="ECO:0000313" key="2">
    <source>
        <dbReference type="EMBL" id="QSO48206.1"/>
    </source>
</evidence>
<dbReference type="InterPro" id="IPR014243">
    <property type="entry name" value="RsfA-like"/>
</dbReference>
<dbReference type="InterPro" id="IPR009057">
    <property type="entry name" value="Homeodomain-like_sf"/>
</dbReference>
<keyword evidence="3" id="KW-1185">Reference proteome</keyword>
<gene>
    <name evidence="2" type="ORF">JZ786_04160</name>
</gene>
<name>A0A9X7W036_9BACL</name>
<accession>A0A9X7W036</accession>
<dbReference type="SUPFAM" id="SSF46689">
    <property type="entry name" value="Homeodomain-like"/>
    <property type="match status" value="1"/>
</dbReference>
<keyword evidence="1" id="KW-0175">Coiled coil</keyword>
<proteinExistence type="predicted"/>
<dbReference type="PANTHER" id="PTHR41302:SF2">
    <property type="entry name" value="PRESPORE SPECIFIC TRANSCRIPTIONAL ACTIVATOR RSFA"/>
    <property type="match status" value="1"/>
</dbReference>
<evidence type="ECO:0000313" key="3">
    <source>
        <dbReference type="Proteomes" id="UP000663505"/>
    </source>
</evidence>
<organism evidence="2 3">
    <name type="scientific">Alicyclobacillus mengziensis</name>
    <dbReference type="NCBI Taxonomy" id="2931921"/>
    <lineage>
        <taxon>Bacteria</taxon>
        <taxon>Bacillati</taxon>
        <taxon>Bacillota</taxon>
        <taxon>Bacilli</taxon>
        <taxon>Bacillales</taxon>
        <taxon>Alicyclobacillaceae</taxon>
        <taxon>Alicyclobacillus</taxon>
    </lineage>
</organism>
<dbReference type="KEGG" id="afx:JZ786_04160"/>
<feature type="coiled-coil region" evidence="1">
    <location>
        <begin position="113"/>
        <end position="147"/>
    </location>
</feature>
<dbReference type="EMBL" id="CP071182">
    <property type="protein sequence ID" value="QSO48206.1"/>
    <property type="molecule type" value="Genomic_DNA"/>
</dbReference>
<dbReference type="AlphaFoldDB" id="A0A9X7W036"/>
<dbReference type="Pfam" id="PF13921">
    <property type="entry name" value="Myb_DNA-bind_6"/>
    <property type="match status" value="1"/>
</dbReference>
<evidence type="ECO:0000256" key="1">
    <source>
        <dbReference type="SAM" id="Coils"/>
    </source>
</evidence>